<dbReference type="Gene3D" id="3.80.10.10">
    <property type="entry name" value="Ribonuclease Inhibitor"/>
    <property type="match status" value="1"/>
</dbReference>
<dbReference type="Proteomes" id="UP000308713">
    <property type="component" value="Unassembled WGS sequence"/>
</dbReference>
<feature type="transmembrane region" description="Helical" evidence="1">
    <location>
        <begin position="47"/>
        <end position="70"/>
    </location>
</feature>
<dbReference type="AlphaFoldDB" id="A0A5C4SJJ4"/>
<evidence type="ECO:0000313" key="4">
    <source>
        <dbReference type="EMBL" id="TNJ43136.1"/>
    </source>
</evidence>
<dbReference type="GO" id="GO:0009055">
    <property type="term" value="F:electron transfer activity"/>
    <property type="evidence" value="ECO:0007669"/>
    <property type="project" value="InterPro"/>
</dbReference>
<dbReference type="InterPro" id="IPR036909">
    <property type="entry name" value="Cyt_c-like_dom_sf"/>
</dbReference>
<dbReference type="PANTHER" id="PTHR35889">
    <property type="entry name" value="CYCLOINULO-OLIGOSACCHARIDE FRUCTANOTRANSFERASE-RELATED"/>
    <property type="match status" value="1"/>
</dbReference>
<keyword evidence="1" id="KW-1133">Transmembrane helix</keyword>
<feature type="domain" description="DUF2231" evidence="3">
    <location>
        <begin position="14"/>
        <end position="138"/>
    </location>
</feature>
<dbReference type="PANTHER" id="PTHR35889:SF3">
    <property type="entry name" value="F-BOX DOMAIN-CONTAINING PROTEIN"/>
    <property type="match status" value="1"/>
</dbReference>
<protein>
    <submittedName>
        <fullName evidence="4">Uncharacterized protein</fullName>
    </submittedName>
</protein>
<dbReference type="GO" id="GO:0020037">
    <property type="term" value="F:heme binding"/>
    <property type="evidence" value="ECO:0007669"/>
    <property type="project" value="InterPro"/>
</dbReference>
<dbReference type="EMBL" id="VDCS01000011">
    <property type="protein sequence ID" value="TNJ43136.1"/>
    <property type="molecule type" value="Genomic_DNA"/>
</dbReference>
<dbReference type="RefSeq" id="WP_139698053.1">
    <property type="nucleotide sequence ID" value="NZ_CP074074.1"/>
</dbReference>
<gene>
    <name evidence="4" type="ORF">FGF67_12310</name>
</gene>
<evidence type="ECO:0000256" key="1">
    <source>
        <dbReference type="SAM" id="Phobius"/>
    </source>
</evidence>
<sequence>MTEVPDFVLFLGRFHPLVVHLPIGFLFFAFLLEWFGKHPDRKALKSAVPFALFLGFITALIACVLGYMLSLSGDYEVSMLDSHFYFGVVTTVIVLLAWLIRVDKLKLTVLNTAKSNISLLTLIVVLLSITGHYGGNLTHGSDYLTKYLPFTQKEQKTLPKIAKVEDAVIFDYLAQPIIEEKCISCHNSNKKKGGLSFQDSLSIFKGGKNGKVVVAGNAMESEMIKRVLLDPKHDDFMPPEGKTPLTEDEIFILKYWIDNAHANFSSKVSAVKTSDSMKHIASVFLGFEKMGHNKEVTLPKVSPVETHVLEELMAEGFNFRELVFNSNVYEVVLPNYNMDKGTKDLTLKLQKLANLKSNILWLYIEDNQLTDAHLEIINTFNNLEKLVVNRNQITDKGLKLLENHSNLLSLNIYNNNITDNCLESLMHMHKLQKVYAWQTAITEESLNKYQQEANFPEVILASY</sequence>
<evidence type="ECO:0000259" key="3">
    <source>
        <dbReference type="Pfam" id="PF09990"/>
    </source>
</evidence>
<evidence type="ECO:0000313" key="5">
    <source>
        <dbReference type="Proteomes" id="UP000308713"/>
    </source>
</evidence>
<feature type="transmembrane region" description="Helical" evidence="1">
    <location>
        <begin position="17"/>
        <end position="35"/>
    </location>
</feature>
<reference evidence="4 5" key="1">
    <citation type="submission" date="2019-05" db="EMBL/GenBank/DDBJ databases">
        <title>Tamlana fucoidanivorans sp. nov., isolated from the surface of algae collected from Fujian province in China.</title>
        <authorList>
            <person name="Li J."/>
        </authorList>
    </citation>
    <scope>NUCLEOTIDE SEQUENCE [LARGE SCALE GENOMIC DNA]</scope>
    <source>
        <strain evidence="4 5">CW2-9</strain>
    </source>
</reference>
<dbReference type="InterPro" id="IPR011429">
    <property type="entry name" value="Cyt_c_Planctomycete-type"/>
</dbReference>
<evidence type="ECO:0000259" key="2">
    <source>
        <dbReference type="Pfam" id="PF07635"/>
    </source>
</evidence>
<keyword evidence="1" id="KW-0472">Membrane</keyword>
<dbReference type="OrthoDB" id="1099022at2"/>
<name>A0A5C4SJJ4_9FLAO</name>
<feature type="transmembrane region" description="Helical" evidence="1">
    <location>
        <begin position="82"/>
        <end position="100"/>
    </location>
</feature>
<dbReference type="InterPro" id="IPR032675">
    <property type="entry name" value="LRR_dom_sf"/>
</dbReference>
<feature type="domain" description="Cytochrome C Planctomycete-type" evidence="2">
    <location>
        <begin position="182"/>
        <end position="241"/>
    </location>
</feature>
<dbReference type="Pfam" id="PF07635">
    <property type="entry name" value="PSCyt1"/>
    <property type="match status" value="1"/>
</dbReference>
<keyword evidence="1" id="KW-0812">Transmembrane</keyword>
<keyword evidence="5" id="KW-1185">Reference proteome</keyword>
<dbReference type="SUPFAM" id="SSF46626">
    <property type="entry name" value="Cytochrome c"/>
    <property type="match status" value="1"/>
</dbReference>
<comment type="caution">
    <text evidence="4">The sequence shown here is derived from an EMBL/GenBank/DDBJ whole genome shotgun (WGS) entry which is preliminary data.</text>
</comment>
<organism evidence="4 5">
    <name type="scientific">Allotamlana fucoidanivorans</name>
    <dbReference type="NCBI Taxonomy" id="2583814"/>
    <lineage>
        <taxon>Bacteria</taxon>
        <taxon>Pseudomonadati</taxon>
        <taxon>Bacteroidota</taxon>
        <taxon>Flavobacteriia</taxon>
        <taxon>Flavobacteriales</taxon>
        <taxon>Flavobacteriaceae</taxon>
        <taxon>Allotamlana</taxon>
    </lineage>
</organism>
<dbReference type="SUPFAM" id="SSF52047">
    <property type="entry name" value="RNI-like"/>
    <property type="match status" value="1"/>
</dbReference>
<feature type="transmembrane region" description="Helical" evidence="1">
    <location>
        <begin position="112"/>
        <end position="133"/>
    </location>
</feature>
<proteinExistence type="predicted"/>
<dbReference type="InterPro" id="IPR019251">
    <property type="entry name" value="DUF2231_TM"/>
</dbReference>
<dbReference type="Pfam" id="PF09990">
    <property type="entry name" value="DUF2231"/>
    <property type="match status" value="1"/>
</dbReference>
<accession>A0A5C4SJJ4</accession>